<name>A0A5B0L292_9PROT</name>
<organism evidence="2 3">
    <name type="scientific">Azospirillum argentinense</name>
    <dbReference type="NCBI Taxonomy" id="2970906"/>
    <lineage>
        <taxon>Bacteria</taxon>
        <taxon>Pseudomonadati</taxon>
        <taxon>Pseudomonadota</taxon>
        <taxon>Alphaproteobacteria</taxon>
        <taxon>Rhodospirillales</taxon>
        <taxon>Azospirillaceae</taxon>
        <taxon>Azospirillum</taxon>
    </lineage>
</organism>
<dbReference type="AlphaFoldDB" id="A0A5B0L292"/>
<feature type="compositionally biased region" description="Low complexity" evidence="1">
    <location>
        <begin position="16"/>
        <end position="27"/>
    </location>
</feature>
<feature type="region of interest" description="Disordered" evidence="1">
    <location>
        <begin position="1"/>
        <end position="70"/>
    </location>
</feature>
<dbReference type="EMBL" id="VEWN01000001">
    <property type="protein sequence ID" value="KAA1058435.1"/>
    <property type="molecule type" value="Genomic_DNA"/>
</dbReference>
<comment type="caution">
    <text evidence="2">The sequence shown here is derived from an EMBL/GenBank/DDBJ whole genome shotgun (WGS) entry which is preliminary data.</text>
</comment>
<proteinExistence type="predicted"/>
<protein>
    <submittedName>
        <fullName evidence="2">Uncharacterized protein</fullName>
    </submittedName>
</protein>
<evidence type="ECO:0000313" key="2">
    <source>
        <dbReference type="EMBL" id="KAA1058435.1"/>
    </source>
</evidence>
<accession>A0A5B0L292</accession>
<evidence type="ECO:0000313" key="3">
    <source>
        <dbReference type="Proteomes" id="UP000325333"/>
    </source>
</evidence>
<evidence type="ECO:0000256" key="1">
    <source>
        <dbReference type="SAM" id="MobiDB-lite"/>
    </source>
</evidence>
<sequence>MFGGLAGGSLRHDGTVLQGLGRSGSSRRWVRGQRSGRRDDPVVAAMSHNPGPPQTCHAVGEHGARRLRPL</sequence>
<reference evidence="2 3" key="1">
    <citation type="submission" date="2019-07" db="EMBL/GenBank/DDBJ databases">
        <title>Genome sequencing of the stress-tolerant strain Azospirillum brasilense Az19.</title>
        <authorList>
            <person name="Maroniche G.A."/>
            <person name="Garcia J.E."/>
            <person name="Pagnussat L."/>
            <person name="Amenta M."/>
            <person name="Creus C.M."/>
        </authorList>
    </citation>
    <scope>NUCLEOTIDE SEQUENCE [LARGE SCALE GENOMIC DNA]</scope>
    <source>
        <strain evidence="2 3">Az19</strain>
    </source>
</reference>
<dbReference type="Proteomes" id="UP000325333">
    <property type="component" value="Unassembled WGS sequence"/>
</dbReference>
<gene>
    <name evidence="2" type="ORF">FH063_000635</name>
</gene>